<organism evidence="1 2">
    <name type="scientific">Bacillus phage Shbh1</name>
    <dbReference type="NCBI Taxonomy" id="1796992"/>
    <lineage>
        <taxon>Viruses</taxon>
        <taxon>Duplodnaviria</taxon>
        <taxon>Heunggongvirae</taxon>
        <taxon>Uroviricota</taxon>
        <taxon>Caudoviricetes</taxon>
        <taxon>Herelleviridae</taxon>
        <taxon>Bastillevirinae</taxon>
        <taxon>Shalavirus</taxon>
        <taxon>Shalavirus Shbh1</taxon>
    </lineage>
</organism>
<proteinExistence type="predicted"/>
<dbReference type="GeneID" id="28799417"/>
<evidence type="ECO:0000313" key="1">
    <source>
        <dbReference type="EMBL" id="AMQ66532.1"/>
    </source>
</evidence>
<evidence type="ECO:0000313" key="2">
    <source>
        <dbReference type="Proteomes" id="UP000201588"/>
    </source>
</evidence>
<dbReference type="OrthoDB" id="40163at10239"/>
<dbReference type="KEGG" id="vg:28799417"/>
<protein>
    <submittedName>
        <fullName evidence="1">Uncharacterized protein</fullName>
    </submittedName>
</protein>
<dbReference type="Proteomes" id="UP000201588">
    <property type="component" value="Segment"/>
</dbReference>
<keyword evidence="2" id="KW-1185">Reference proteome</keyword>
<accession>A0A142F175</accession>
<sequence length="53" mass="6252">MSVINDHNVYWVSIAHVNGERVQVPVFKVFVASHDEAKVWIDRQLHHEWSIVE</sequence>
<name>A0A142F175_9CAUD</name>
<dbReference type="RefSeq" id="YP_009275222.1">
    <property type="nucleotide sequence ID" value="NC_030925.1"/>
</dbReference>
<reference evidence="1 2" key="1">
    <citation type="submission" date="2016-01" db="EMBL/GenBank/DDBJ databases">
        <title>Isolation and characterization of bacteriophages from East Africa Rift Valley soda lakes.</title>
        <authorList>
            <person name="van Zyl L.J."/>
            <person name="Nemavhulani S."/>
            <person name="Cowan D.A."/>
            <person name="Trindade M.I."/>
        </authorList>
    </citation>
    <scope>NUCLEOTIDE SEQUENCE [LARGE SCALE GENOMIC DNA]</scope>
</reference>
<dbReference type="EMBL" id="KU640380">
    <property type="protein sequence ID" value="AMQ66532.1"/>
    <property type="molecule type" value="Genomic_DNA"/>
</dbReference>